<feature type="compositionally biased region" description="Polar residues" evidence="1">
    <location>
        <begin position="59"/>
        <end position="79"/>
    </location>
</feature>
<proteinExistence type="predicted"/>
<name>A0A6J7LZG2_9ZZZZ</name>
<protein>
    <submittedName>
        <fullName evidence="2">Unannotated protein</fullName>
    </submittedName>
</protein>
<organism evidence="2">
    <name type="scientific">freshwater metagenome</name>
    <dbReference type="NCBI Taxonomy" id="449393"/>
    <lineage>
        <taxon>unclassified sequences</taxon>
        <taxon>metagenomes</taxon>
        <taxon>ecological metagenomes</taxon>
    </lineage>
</organism>
<sequence>MLKPGRNVRARVTAGRDATSTGRRSGISLGFTFEMTACDALMVSPFPRRTPIALPPDTRISSTRAPQRTSPPFSVMTPTRPSIIVEAPPLPMTMPKSWPPIVSRNEKSAPPEISGAKSKCMPHEAMSAFTLGEVKCSSVNARVEVKASFTRSYTPSVPSARCADHRVLTAFHDGRSEPRMPKRYGARSCSFAVSTSHSATSAGDVRSTFARVAAASASTPSIVPSGKTEQNGFADGTSSKP</sequence>
<reference evidence="2" key="1">
    <citation type="submission" date="2020-05" db="EMBL/GenBank/DDBJ databases">
        <authorList>
            <person name="Chiriac C."/>
            <person name="Salcher M."/>
            <person name="Ghai R."/>
            <person name="Kavagutti S V."/>
        </authorList>
    </citation>
    <scope>NUCLEOTIDE SEQUENCE</scope>
</reference>
<feature type="region of interest" description="Disordered" evidence="1">
    <location>
        <begin position="216"/>
        <end position="241"/>
    </location>
</feature>
<evidence type="ECO:0000313" key="2">
    <source>
        <dbReference type="EMBL" id="CAB4973851.1"/>
    </source>
</evidence>
<dbReference type="AlphaFoldDB" id="A0A6J7LZG2"/>
<dbReference type="EMBL" id="CAFBNE010000236">
    <property type="protein sequence ID" value="CAB4973851.1"/>
    <property type="molecule type" value="Genomic_DNA"/>
</dbReference>
<accession>A0A6J7LZG2</accession>
<feature type="region of interest" description="Disordered" evidence="1">
    <location>
        <begin position="1"/>
        <end position="23"/>
    </location>
</feature>
<evidence type="ECO:0000256" key="1">
    <source>
        <dbReference type="SAM" id="MobiDB-lite"/>
    </source>
</evidence>
<feature type="region of interest" description="Disordered" evidence="1">
    <location>
        <begin position="53"/>
        <end position="79"/>
    </location>
</feature>
<gene>
    <name evidence="2" type="ORF">UFOPK3772_03576</name>
</gene>